<reference evidence="3" key="1">
    <citation type="submission" date="2025-08" db="UniProtKB">
        <authorList>
            <consortium name="RefSeq"/>
        </authorList>
    </citation>
    <scope>IDENTIFICATION</scope>
</reference>
<dbReference type="GO" id="GO:0006289">
    <property type="term" value="P:nucleotide-excision repair"/>
    <property type="evidence" value="ECO:0007669"/>
    <property type="project" value="InterPro"/>
</dbReference>
<keyword evidence="1" id="KW-0804">Transcription</keyword>
<keyword evidence="1" id="KW-0539">Nucleus</keyword>
<dbReference type="Proteomes" id="UP000079169">
    <property type="component" value="Unplaced"/>
</dbReference>
<dbReference type="GO" id="GO:0003690">
    <property type="term" value="F:double-stranded DNA binding"/>
    <property type="evidence" value="ECO:0007669"/>
    <property type="project" value="TreeGrafter"/>
</dbReference>
<dbReference type="PANTHER" id="PTHR13152">
    <property type="entry name" value="TFIIH, POLYPEPTIDE 4"/>
    <property type="match status" value="1"/>
</dbReference>
<keyword evidence="2" id="KW-1185">Reference proteome</keyword>
<protein>
    <recommendedName>
        <fullName evidence="1">General transcription factor IIH subunit 4</fullName>
    </recommendedName>
</protein>
<dbReference type="GeneID" id="103515338"/>
<dbReference type="PANTHER" id="PTHR13152:SF0">
    <property type="entry name" value="GENERAL TRANSCRIPTION FACTOR IIH SUBUNIT 4"/>
    <property type="match status" value="1"/>
</dbReference>
<dbReference type="GO" id="GO:0005675">
    <property type="term" value="C:transcription factor TFIIH holo complex"/>
    <property type="evidence" value="ECO:0007669"/>
    <property type="project" value="TreeGrafter"/>
</dbReference>
<dbReference type="InterPro" id="IPR004598">
    <property type="entry name" value="TFIIH_p52/Tfb2"/>
</dbReference>
<keyword evidence="1" id="KW-0234">DNA repair</keyword>
<comment type="subcellular location">
    <subcellularLocation>
        <location evidence="1">Nucleus</location>
    </subcellularLocation>
</comment>
<dbReference type="PaxDb" id="121845-A0A1S3DBQ7"/>
<dbReference type="RefSeq" id="XP_008478501.1">
    <property type="nucleotide sequence ID" value="XM_008480279.3"/>
</dbReference>
<keyword evidence="1" id="KW-0227">DNA damage</keyword>
<gene>
    <name evidence="3" type="primary">LOC103515338</name>
</gene>
<evidence type="ECO:0000313" key="3">
    <source>
        <dbReference type="RefSeq" id="XP_008478501.1"/>
    </source>
</evidence>
<proteinExistence type="inferred from homology"/>
<dbReference type="KEGG" id="dci:103515338"/>
<accession>A0A1S3DBQ7</accession>
<sequence length="100" mass="11526">MASTGKSLKAQKSKTLRCKTLHEYLKSLSSSVLDRLYNHPSTCLAVYRELSEIAKHYVIRLLFVEQPVPQAVIASWVIIADKMYKKVNEEIRKTNELMNE</sequence>
<comment type="similarity">
    <text evidence="1">Belongs to the TFB2 family.</text>
</comment>
<name>A0A1S3DBQ7_DIACI</name>
<evidence type="ECO:0000313" key="2">
    <source>
        <dbReference type="Proteomes" id="UP000079169"/>
    </source>
</evidence>
<dbReference type="AlphaFoldDB" id="A0A1S3DBQ7"/>
<dbReference type="Pfam" id="PF03849">
    <property type="entry name" value="Tfb2"/>
    <property type="match status" value="1"/>
</dbReference>
<dbReference type="GO" id="GO:0001671">
    <property type="term" value="F:ATPase activator activity"/>
    <property type="evidence" value="ECO:0007669"/>
    <property type="project" value="InterPro"/>
</dbReference>
<evidence type="ECO:0000256" key="1">
    <source>
        <dbReference type="RuleBase" id="RU364024"/>
    </source>
</evidence>
<keyword evidence="1" id="KW-0805">Transcription regulation</keyword>
<dbReference type="STRING" id="121845.A0A1S3DBQ7"/>
<dbReference type="GO" id="GO:0000439">
    <property type="term" value="C:transcription factor TFIIH core complex"/>
    <property type="evidence" value="ECO:0007669"/>
    <property type="project" value="InterPro"/>
</dbReference>
<organism evidence="2 3">
    <name type="scientific">Diaphorina citri</name>
    <name type="common">Asian citrus psyllid</name>
    <dbReference type="NCBI Taxonomy" id="121845"/>
    <lineage>
        <taxon>Eukaryota</taxon>
        <taxon>Metazoa</taxon>
        <taxon>Ecdysozoa</taxon>
        <taxon>Arthropoda</taxon>
        <taxon>Hexapoda</taxon>
        <taxon>Insecta</taxon>
        <taxon>Pterygota</taxon>
        <taxon>Neoptera</taxon>
        <taxon>Paraneoptera</taxon>
        <taxon>Hemiptera</taxon>
        <taxon>Sternorrhyncha</taxon>
        <taxon>Psylloidea</taxon>
        <taxon>Psyllidae</taxon>
        <taxon>Diaphorininae</taxon>
        <taxon>Diaphorina</taxon>
    </lineage>
</organism>
<comment type="function">
    <text evidence="1">Component of the general transcription and DNA repair factor IIH (TFIIH) core complex which is involved in general and transcription-coupled nucleotide excision repair (NER) of damaged DNA.</text>
</comment>